<sequence length="236" mass="26256">MVDIIKSQLENSGEIKDISALARKRTEELLPYGMKILFAKKSVDTDLPRFFVHDGGNNSLFYRGCNEACSFCKEAGHWKSTCSQIEIKRNLNNSKKVTQKIKPNETVAKLAESITTGKFDTDQTPIENTSKPIRTVDFGTDFGLPMSSNKLHKDVLHVSLEKDHKKLFEKISENKNKNKNSSNISGKSNIANLITLKSDSAKNIIPIFPMIGAGDSIEKNSVPSSYVPVFSDVNED</sequence>
<evidence type="ECO:0000313" key="1">
    <source>
        <dbReference type="EMBL" id="OMJ24894.1"/>
    </source>
</evidence>
<dbReference type="Proteomes" id="UP000187429">
    <property type="component" value="Unassembled WGS sequence"/>
</dbReference>
<gene>
    <name evidence="1" type="ORF">AYI69_g4476</name>
</gene>
<comment type="caution">
    <text evidence="1">The sequence shown here is derived from an EMBL/GenBank/DDBJ whole genome shotgun (WGS) entry which is preliminary data.</text>
</comment>
<evidence type="ECO:0008006" key="3">
    <source>
        <dbReference type="Google" id="ProtNLM"/>
    </source>
</evidence>
<reference evidence="2" key="1">
    <citation type="submission" date="2017-01" db="EMBL/GenBank/DDBJ databases">
        <authorList>
            <person name="Wang Y."/>
            <person name="White M."/>
            <person name="Kvist S."/>
            <person name="Moncalvo J.-M."/>
        </authorList>
    </citation>
    <scope>NUCLEOTIDE SEQUENCE [LARGE SCALE GENOMIC DNA]</scope>
    <source>
        <strain evidence="2">ID-206-W2</strain>
    </source>
</reference>
<protein>
    <recommendedName>
        <fullName evidence="3">CCHC-type domain-containing protein</fullName>
    </recommendedName>
</protein>
<evidence type="ECO:0000313" key="2">
    <source>
        <dbReference type="Proteomes" id="UP000187429"/>
    </source>
</evidence>
<organism evidence="1 2">
    <name type="scientific">Smittium culicis</name>
    <dbReference type="NCBI Taxonomy" id="133412"/>
    <lineage>
        <taxon>Eukaryota</taxon>
        <taxon>Fungi</taxon>
        <taxon>Fungi incertae sedis</taxon>
        <taxon>Zoopagomycota</taxon>
        <taxon>Kickxellomycotina</taxon>
        <taxon>Harpellomycetes</taxon>
        <taxon>Harpellales</taxon>
        <taxon>Legeriomycetaceae</taxon>
        <taxon>Smittium</taxon>
    </lineage>
</organism>
<name>A0A1R1YD98_9FUNG</name>
<dbReference type="AlphaFoldDB" id="A0A1R1YD98"/>
<accession>A0A1R1YD98</accession>
<keyword evidence="2" id="KW-1185">Reference proteome</keyword>
<dbReference type="EMBL" id="LSSM01001735">
    <property type="protein sequence ID" value="OMJ24894.1"/>
    <property type="molecule type" value="Genomic_DNA"/>
</dbReference>
<feature type="non-terminal residue" evidence="1">
    <location>
        <position position="236"/>
    </location>
</feature>
<dbReference type="OrthoDB" id="5554389at2759"/>
<proteinExistence type="predicted"/>